<dbReference type="InterPro" id="IPR015058">
    <property type="entry name" value="DUF1878"/>
</dbReference>
<dbReference type="Gene3D" id="1.10.3750.10">
    <property type="entry name" value="YhaI-like"/>
    <property type="match status" value="1"/>
</dbReference>
<organism evidence="1 2">
    <name type="scientific">Paenibacillus popilliae ATCC 14706</name>
    <dbReference type="NCBI Taxonomy" id="1212764"/>
    <lineage>
        <taxon>Bacteria</taxon>
        <taxon>Bacillati</taxon>
        <taxon>Bacillota</taxon>
        <taxon>Bacilli</taxon>
        <taxon>Bacillales</taxon>
        <taxon>Paenibacillaceae</taxon>
        <taxon>Paenibacillus</taxon>
    </lineage>
</organism>
<proteinExistence type="predicted"/>
<dbReference type="SUPFAM" id="SSF109915">
    <property type="entry name" value="Hypothetical protein YhaI"/>
    <property type="match status" value="1"/>
</dbReference>
<dbReference type="RefSeq" id="WP_006286041.1">
    <property type="nucleotide sequence ID" value="NZ_BALG01000112.1"/>
</dbReference>
<name>M9M120_PAEPP</name>
<protein>
    <submittedName>
        <fullName evidence="1">Uncharacterized protein</fullName>
    </submittedName>
</protein>
<keyword evidence="2" id="KW-1185">Reference proteome</keyword>
<dbReference type="OrthoDB" id="2471753at2"/>
<reference evidence="1 2" key="1">
    <citation type="submission" date="2012-10" db="EMBL/GenBank/DDBJ databases">
        <title>Draft Genome Sequence of Paenibacillus popilliae ATCC 14706T.</title>
        <authorList>
            <person name="Iiyama K."/>
            <person name="Mori K."/>
            <person name="Mon H."/>
            <person name="Chieda Y."/>
            <person name="Lee J.M."/>
            <person name="Kusakabe T."/>
            <person name="Tashiro K."/>
            <person name="Asano S."/>
            <person name="Yasunaga-Aoki C."/>
            <person name="Shimizu S."/>
        </authorList>
    </citation>
    <scope>NUCLEOTIDE SEQUENCE [LARGE SCALE GENOMIC DNA]</scope>
    <source>
        <strain evidence="1 2">ATCC 14706</strain>
    </source>
</reference>
<accession>M9M120</accession>
<gene>
    <name evidence="1" type="ORF">PPOP_1926</name>
</gene>
<evidence type="ECO:0000313" key="1">
    <source>
        <dbReference type="EMBL" id="GAC42569.1"/>
    </source>
</evidence>
<comment type="caution">
    <text evidence="1">The sequence shown here is derived from an EMBL/GenBank/DDBJ whole genome shotgun (WGS) entry which is preliminary data.</text>
</comment>
<dbReference type="EMBL" id="BALG01000112">
    <property type="protein sequence ID" value="GAC42569.1"/>
    <property type="molecule type" value="Genomic_DNA"/>
</dbReference>
<dbReference type="Proteomes" id="UP000029453">
    <property type="component" value="Unassembled WGS sequence"/>
</dbReference>
<evidence type="ECO:0000313" key="2">
    <source>
        <dbReference type="Proteomes" id="UP000029453"/>
    </source>
</evidence>
<dbReference type="InterPro" id="IPR035945">
    <property type="entry name" value="YhaI-like_sf"/>
</dbReference>
<dbReference type="AlphaFoldDB" id="M9M120"/>
<sequence length="133" mass="16167">MNQELLEERVERLEYYINLLRNCTFVIESDNLERFMLWDWVMSHRLNRQEVDSILDYVKSIAKQMKESDHEDDYPTVEQFATTIKSMVYQELRDDQKIIVDRGFFMGLFHGLLRIGKYKFEKLVTYYSSLKDM</sequence>
<dbReference type="Pfam" id="PF08963">
    <property type="entry name" value="DUF1878"/>
    <property type="match status" value="1"/>
</dbReference>